<feature type="region of interest" description="Disordered" evidence="1">
    <location>
        <begin position="115"/>
        <end position="156"/>
    </location>
</feature>
<evidence type="ECO:0000313" key="3">
    <source>
        <dbReference type="EMBL" id="PIB73426.1"/>
    </source>
</evidence>
<name>A0A2G5P583_9MYCO</name>
<sequence>MSSHSTRRRSWRRIAAATGASVALGAATLFAAPSASADVLDDLAAQYSTGAGAGQVANLLNKAITMRAQGINPSPASLAAVKSAMDRGPSQKSLIEALEGVVSFQMKKADQYGISSGPPTVEPVGPPAGPFNENQPGNPGNPMTDVDGPFGMPGRA</sequence>
<evidence type="ECO:0000256" key="2">
    <source>
        <dbReference type="SAM" id="SignalP"/>
    </source>
</evidence>
<evidence type="ECO:0000313" key="4">
    <source>
        <dbReference type="Proteomes" id="UP000230551"/>
    </source>
</evidence>
<keyword evidence="4" id="KW-1185">Reference proteome</keyword>
<gene>
    <name evidence="3" type="ORF">CQY22_016745</name>
</gene>
<dbReference type="RefSeq" id="WP_090585664.1">
    <property type="nucleotide sequence ID" value="NZ_CP104302.1"/>
</dbReference>
<keyword evidence="2" id="KW-0732">Signal</keyword>
<feature type="compositionally biased region" description="Pro residues" evidence="1">
    <location>
        <begin position="120"/>
        <end position="129"/>
    </location>
</feature>
<organism evidence="3 4">
    <name type="scientific">Mycolicibacterium brumae</name>
    <dbReference type="NCBI Taxonomy" id="85968"/>
    <lineage>
        <taxon>Bacteria</taxon>
        <taxon>Bacillati</taxon>
        <taxon>Actinomycetota</taxon>
        <taxon>Actinomycetes</taxon>
        <taxon>Mycobacteriales</taxon>
        <taxon>Mycobacteriaceae</taxon>
        <taxon>Mycolicibacterium</taxon>
    </lineage>
</organism>
<dbReference type="Proteomes" id="UP000230551">
    <property type="component" value="Unassembled WGS sequence"/>
</dbReference>
<comment type="caution">
    <text evidence="3">The sequence shown here is derived from an EMBL/GenBank/DDBJ whole genome shotgun (WGS) entry which is preliminary data.</text>
</comment>
<feature type="signal peptide" evidence="2">
    <location>
        <begin position="1"/>
        <end position="37"/>
    </location>
</feature>
<proteinExistence type="predicted"/>
<dbReference type="AlphaFoldDB" id="A0A2G5P583"/>
<dbReference type="STRING" id="85968.GCA_900073015_00547"/>
<feature type="chain" id="PRO_5013868922" description="DUF732 domain-containing protein" evidence="2">
    <location>
        <begin position="38"/>
        <end position="156"/>
    </location>
</feature>
<accession>A0A2G5P583</accession>
<dbReference type="OrthoDB" id="4731062at2"/>
<dbReference type="PROSITE" id="PS51318">
    <property type="entry name" value="TAT"/>
    <property type="match status" value="1"/>
</dbReference>
<reference evidence="3 4" key="1">
    <citation type="journal article" date="2017" name="Infect. Genet. Evol.">
        <title>The new phylogeny of the genus Mycobacterium: The old and the news.</title>
        <authorList>
            <person name="Tortoli E."/>
            <person name="Fedrizzi T."/>
            <person name="Meehan C.J."/>
            <person name="Trovato A."/>
            <person name="Grottola A."/>
            <person name="Giacobazzi E."/>
            <person name="Serpini G.F."/>
            <person name="Tagliazucchi S."/>
            <person name="Fabio A."/>
            <person name="Bettua C."/>
            <person name="Bertorelli R."/>
            <person name="Frascaro F."/>
            <person name="De Sanctis V."/>
            <person name="Pecorari M."/>
            <person name="Jousson O."/>
            <person name="Segata N."/>
            <person name="Cirillo D.M."/>
        </authorList>
    </citation>
    <scope>NUCLEOTIDE SEQUENCE [LARGE SCALE GENOMIC DNA]</scope>
    <source>
        <strain evidence="3 4">CIP1034565</strain>
    </source>
</reference>
<evidence type="ECO:0008006" key="5">
    <source>
        <dbReference type="Google" id="ProtNLM"/>
    </source>
</evidence>
<dbReference type="InterPro" id="IPR006311">
    <property type="entry name" value="TAT_signal"/>
</dbReference>
<evidence type="ECO:0000256" key="1">
    <source>
        <dbReference type="SAM" id="MobiDB-lite"/>
    </source>
</evidence>
<dbReference type="EMBL" id="PDCN02000030">
    <property type="protein sequence ID" value="PIB73426.1"/>
    <property type="molecule type" value="Genomic_DNA"/>
</dbReference>
<protein>
    <recommendedName>
        <fullName evidence="5">DUF732 domain-containing protein</fullName>
    </recommendedName>
</protein>